<evidence type="ECO:0000259" key="1">
    <source>
        <dbReference type="Pfam" id="PF07475"/>
    </source>
</evidence>
<name>A0AAU7DPX6_9BACT</name>
<dbReference type="AlphaFoldDB" id="A0AAU7DPX6"/>
<organism evidence="2">
    <name type="scientific">Telmatobacter sp. DSM 110680</name>
    <dbReference type="NCBI Taxonomy" id="3036704"/>
    <lineage>
        <taxon>Bacteria</taxon>
        <taxon>Pseudomonadati</taxon>
        <taxon>Acidobacteriota</taxon>
        <taxon>Terriglobia</taxon>
        <taxon>Terriglobales</taxon>
        <taxon>Acidobacteriaceae</taxon>
        <taxon>Telmatobacter</taxon>
    </lineage>
</organism>
<reference evidence="2" key="1">
    <citation type="submission" date="2023-03" db="EMBL/GenBank/DDBJ databases">
        <title>Edaphobacter sp.</title>
        <authorList>
            <person name="Huber K.J."/>
            <person name="Papendorf J."/>
            <person name="Pilke C."/>
            <person name="Bunk B."/>
            <person name="Sproeer C."/>
            <person name="Pester M."/>
        </authorList>
    </citation>
    <scope>NUCLEOTIDE SEQUENCE</scope>
    <source>
        <strain evidence="2">DSM 110680</strain>
    </source>
</reference>
<sequence length="337" mass="37586">MMTIEEIRVACARSEPVHLGDPALARFSMPLCETFYPLGFPLQIETNSEEVLNCAAASWQGFVKLFDTQPLRLRIGVRTAASSDCPPAPVCKIQQHLATNIADPDNFSVIDLSKGFASIWLTQAAVAHRSYLRYFFLESAAMCLLGTSHTTAVHAACVEYKGCGILLCGDSGAGKSSLSYACARAGWTYITDDASFLVNSRNDRLVVGNCNQARFRPSAVELFSELTGKEIIQRAQVGKPSIEFNTQTLRDVSVSFTSHINHVVFINRRNVRRQELVEFPHEVAKYSMLQVLFSLPDTMLVQIAMIERLLDCGPLELRYHDFTWAVERLEHLAERGF</sequence>
<dbReference type="GO" id="GO:0005524">
    <property type="term" value="F:ATP binding"/>
    <property type="evidence" value="ECO:0007669"/>
    <property type="project" value="InterPro"/>
</dbReference>
<dbReference type="RefSeq" id="WP_348264044.1">
    <property type="nucleotide sequence ID" value="NZ_CP121196.1"/>
</dbReference>
<dbReference type="InterPro" id="IPR027417">
    <property type="entry name" value="P-loop_NTPase"/>
</dbReference>
<dbReference type="Gene3D" id="3.40.50.300">
    <property type="entry name" value="P-loop containing nucleotide triphosphate hydrolases"/>
    <property type="match status" value="1"/>
</dbReference>
<feature type="domain" description="HPr kinase/phosphorylase C-terminal" evidence="1">
    <location>
        <begin position="148"/>
        <end position="212"/>
    </location>
</feature>
<gene>
    <name evidence="2" type="ORF">P8935_05800</name>
</gene>
<evidence type="ECO:0000313" key="2">
    <source>
        <dbReference type="EMBL" id="XBH18826.1"/>
    </source>
</evidence>
<dbReference type="SUPFAM" id="SSF53795">
    <property type="entry name" value="PEP carboxykinase-like"/>
    <property type="match status" value="1"/>
</dbReference>
<dbReference type="Pfam" id="PF07475">
    <property type="entry name" value="Hpr_kinase_C"/>
    <property type="match status" value="1"/>
</dbReference>
<accession>A0AAU7DPX6</accession>
<dbReference type="GO" id="GO:0006109">
    <property type="term" value="P:regulation of carbohydrate metabolic process"/>
    <property type="evidence" value="ECO:0007669"/>
    <property type="project" value="InterPro"/>
</dbReference>
<dbReference type="EMBL" id="CP121196">
    <property type="protein sequence ID" value="XBH18826.1"/>
    <property type="molecule type" value="Genomic_DNA"/>
</dbReference>
<protein>
    <submittedName>
        <fullName evidence="2">Aldolase</fullName>
    </submittedName>
</protein>
<dbReference type="InterPro" id="IPR011104">
    <property type="entry name" value="Hpr_kin/Pase_C"/>
</dbReference>
<proteinExistence type="predicted"/>
<dbReference type="GO" id="GO:0000155">
    <property type="term" value="F:phosphorelay sensor kinase activity"/>
    <property type="evidence" value="ECO:0007669"/>
    <property type="project" value="InterPro"/>
</dbReference>